<dbReference type="InterPro" id="IPR006680">
    <property type="entry name" value="Amidohydro-rel"/>
</dbReference>
<dbReference type="InterPro" id="IPR032466">
    <property type="entry name" value="Metal_Hydrolase"/>
</dbReference>
<sequence>MKIDAHQHYWKLENQHTDWPTSDLAAIYRNFLPEDLETHLMQHQVDKTIVVQASPDLRENEFLLELVEHHDSIGGVVGWIDMSSEQFPEHFSKLKSHPKFVGIRPMLQSIEDDRWIVRPDVKKNIHLLIANDFPIDILIFPKHLPVILELLEEFPTLRAAIDHCAKPNIKEQQWDKWAEEIKKIAKFETVMCKISGLVTEADHQSWVLDDFKPYIQHVFNCFGSNRIMFGSDWPVCLLAASYDEIMEVVVENLAKGLSSAEKECLFGENAKKFYKLQ</sequence>
<evidence type="ECO:0000313" key="4">
    <source>
        <dbReference type="Proteomes" id="UP000682713"/>
    </source>
</evidence>
<accession>A0A942TLI6</accession>
<dbReference type="Proteomes" id="UP000682713">
    <property type="component" value="Unassembled WGS sequence"/>
</dbReference>
<dbReference type="EMBL" id="JAGYPJ010000001">
    <property type="protein sequence ID" value="MBS4198202.1"/>
    <property type="molecule type" value="Genomic_DNA"/>
</dbReference>
<name>A0A942TLI6_9BACI</name>
<dbReference type="Gene3D" id="3.20.20.140">
    <property type="entry name" value="Metal-dependent hydrolases"/>
    <property type="match status" value="1"/>
</dbReference>
<gene>
    <name evidence="3" type="ORF">KHA93_00825</name>
</gene>
<dbReference type="PANTHER" id="PTHR43569">
    <property type="entry name" value="AMIDOHYDROLASE"/>
    <property type="match status" value="1"/>
</dbReference>
<dbReference type="SUPFAM" id="SSF51556">
    <property type="entry name" value="Metallo-dependent hydrolases"/>
    <property type="match status" value="1"/>
</dbReference>
<feature type="domain" description="Amidohydrolase-related" evidence="2">
    <location>
        <begin position="3"/>
        <end position="276"/>
    </location>
</feature>
<protein>
    <submittedName>
        <fullName evidence="3">Amidohydrolase family protein</fullName>
    </submittedName>
</protein>
<dbReference type="PANTHER" id="PTHR43569:SF2">
    <property type="entry name" value="AMIDOHYDROLASE-RELATED DOMAIN-CONTAINING PROTEIN"/>
    <property type="match status" value="1"/>
</dbReference>
<dbReference type="Pfam" id="PF04909">
    <property type="entry name" value="Amidohydro_2"/>
    <property type="match status" value="1"/>
</dbReference>
<evidence type="ECO:0000256" key="1">
    <source>
        <dbReference type="ARBA" id="ARBA00038310"/>
    </source>
</evidence>
<dbReference type="GO" id="GO:0016787">
    <property type="term" value="F:hydrolase activity"/>
    <property type="evidence" value="ECO:0007669"/>
    <property type="project" value="InterPro"/>
</dbReference>
<evidence type="ECO:0000313" key="3">
    <source>
        <dbReference type="EMBL" id="MBS4198202.1"/>
    </source>
</evidence>
<comment type="similarity">
    <text evidence="1">Belongs to the metallo-dependent hydrolases superfamily.</text>
</comment>
<dbReference type="RefSeq" id="WP_213108983.1">
    <property type="nucleotide sequence ID" value="NZ_JAGYPJ010000001.1"/>
</dbReference>
<evidence type="ECO:0000259" key="2">
    <source>
        <dbReference type="Pfam" id="PF04909"/>
    </source>
</evidence>
<dbReference type="AlphaFoldDB" id="A0A942TLI6"/>
<dbReference type="InterPro" id="IPR052350">
    <property type="entry name" value="Metallo-dep_Lactonases"/>
</dbReference>
<reference evidence="3 4" key="1">
    <citation type="submission" date="2021-05" db="EMBL/GenBank/DDBJ databases">
        <title>Novel Bacillus species.</title>
        <authorList>
            <person name="Liu G."/>
        </authorList>
    </citation>
    <scope>NUCLEOTIDE SEQUENCE [LARGE SCALE GENOMIC DNA]</scope>
    <source>
        <strain evidence="3 4">FJAT-49732</strain>
    </source>
</reference>
<proteinExistence type="inferred from homology"/>
<organism evidence="3 4">
    <name type="scientific">Lederbergia citrisecunda</name>
    <dbReference type="NCBI Taxonomy" id="2833583"/>
    <lineage>
        <taxon>Bacteria</taxon>
        <taxon>Bacillati</taxon>
        <taxon>Bacillota</taxon>
        <taxon>Bacilli</taxon>
        <taxon>Bacillales</taxon>
        <taxon>Bacillaceae</taxon>
        <taxon>Lederbergia</taxon>
    </lineage>
</organism>
<comment type="caution">
    <text evidence="3">The sequence shown here is derived from an EMBL/GenBank/DDBJ whole genome shotgun (WGS) entry which is preliminary data.</text>
</comment>
<keyword evidence="4" id="KW-1185">Reference proteome</keyword>